<dbReference type="NCBIfam" id="NF002815">
    <property type="entry name" value="PRK02967.1"/>
    <property type="match status" value="1"/>
</dbReference>
<comment type="function">
    <text evidence="7">Transcriptional regulator.</text>
</comment>
<feature type="domain" description="Transcription factor NikR nickel binding C-terminal" evidence="9">
    <location>
        <begin position="56"/>
        <end position="131"/>
    </location>
</feature>
<evidence type="ECO:0000259" key="9">
    <source>
        <dbReference type="Pfam" id="PF08753"/>
    </source>
</evidence>
<dbReference type="Gene3D" id="1.10.1220.10">
    <property type="entry name" value="Met repressor-like"/>
    <property type="match status" value="1"/>
</dbReference>
<dbReference type="InterPro" id="IPR027271">
    <property type="entry name" value="Acetolactate_synth/TF_NikR_C"/>
</dbReference>
<feature type="binding site" evidence="7">
    <location>
        <position position="98"/>
    </location>
    <ligand>
        <name>Ni(2+)</name>
        <dbReference type="ChEBI" id="CHEBI:49786"/>
    </ligand>
</feature>
<evidence type="ECO:0000313" key="10">
    <source>
        <dbReference type="EMBL" id="MDI6448894.1"/>
    </source>
</evidence>
<proteinExistence type="inferred from homology"/>
<dbReference type="SUPFAM" id="SSF47598">
    <property type="entry name" value="Ribbon-helix-helix"/>
    <property type="match status" value="1"/>
</dbReference>
<dbReference type="GO" id="GO:0016151">
    <property type="term" value="F:nickel cation binding"/>
    <property type="evidence" value="ECO:0007669"/>
    <property type="project" value="UniProtKB-UniRule"/>
</dbReference>
<keyword evidence="3 7" id="KW-0479">Metal-binding</keyword>
<reference evidence="10" key="1">
    <citation type="submission" date="2023-05" db="EMBL/GenBank/DDBJ databases">
        <title>Anaerotaeda fermentans gen. nov., sp. nov., a novel anaerobic planctomycete of the new family within the order Sedimentisphaerales isolated from Taman Peninsula, Russia.</title>
        <authorList>
            <person name="Khomyakova M.A."/>
            <person name="Merkel A.Y."/>
            <person name="Slobodkin A.I."/>
        </authorList>
    </citation>
    <scope>NUCLEOTIDE SEQUENCE</scope>
    <source>
        <strain evidence="10">M17dextr</strain>
    </source>
</reference>
<keyword evidence="4 7" id="KW-0805">Transcription regulation</keyword>
<dbReference type="NCBIfam" id="NF003381">
    <property type="entry name" value="PRK04460.1"/>
    <property type="match status" value="1"/>
</dbReference>
<dbReference type="GO" id="GO:0003700">
    <property type="term" value="F:DNA-binding transcription factor activity"/>
    <property type="evidence" value="ECO:0007669"/>
    <property type="project" value="UniProtKB-UniRule"/>
</dbReference>
<evidence type="ECO:0000256" key="7">
    <source>
        <dbReference type="HAMAP-Rule" id="MF_00476"/>
    </source>
</evidence>
<evidence type="ECO:0000256" key="1">
    <source>
        <dbReference type="ARBA" id="ARBA00008478"/>
    </source>
</evidence>
<dbReference type="InterPro" id="IPR022988">
    <property type="entry name" value="Ni_resp_reg_NikR"/>
</dbReference>
<dbReference type="PANTHER" id="PTHR34719">
    <property type="entry name" value="NICKEL-RESPONSIVE REGULATOR"/>
    <property type="match status" value="1"/>
</dbReference>
<dbReference type="InterPro" id="IPR010985">
    <property type="entry name" value="Ribbon_hlx_hlx"/>
</dbReference>
<keyword evidence="2 7" id="KW-0533">Nickel</keyword>
<dbReference type="Proteomes" id="UP001431776">
    <property type="component" value="Unassembled WGS sequence"/>
</dbReference>
<comment type="caution">
    <text evidence="10">The sequence shown here is derived from an EMBL/GenBank/DDBJ whole genome shotgun (WGS) entry which is preliminary data.</text>
</comment>
<dbReference type="Gene3D" id="3.30.70.1150">
    <property type="entry name" value="ACT-like. Chain A, domain 2"/>
    <property type="match status" value="1"/>
</dbReference>
<feature type="binding site" evidence="7">
    <location>
        <position position="90"/>
    </location>
    <ligand>
        <name>Ni(2+)</name>
        <dbReference type="ChEBI" id="CHEBI:49786"/>
    </ligand>
</feature>
<protein>
    <recommendedName>
        <fullName evidence="7">Putative nickel-responsive regulator</fullName>
    </recommendedName>
</protein>
<evidence type="ECO:0000256" key="4">
    <source>
        <dbReference type="ARBA" id="ARBA00023015"/>
    </source>
</evidence>
<dbReference type="PANTHER" id="PTHR34719:SF2">
    <property type="entry name" value="NICKEL-RESPONSIVE REGULATOR"/>
    <property type="match status" value="1"/>
</dbReference>
<evidence type="ECO:0000256" key="3">
    <source>
        <dbReference type="ARBA" id="ARBA00022723"/>
    </source>
</evidence>
<dbReference type="InterPro" id="IPR050192">
    <property type="entry name" value="CopG/NikR_regulator"/>
</dbReference>
<dbReference type="AlphaFoldDB" id="A0AAW6TYU0"/>
<dbReference type="RefSeq" id="WP_349244304.1">
    <property type="nucleotide sequence ID" value="NZ_JASCXX010000007.1"/>
</dbReference>
<dbReference type="InterPro" id="IPR002145">
    <property type="entry name" value="CopG"/>
</dbReference>
<evidence type="ECO:0000259" key="8">
    <source>
        <dbReference type="Pfam" id="PF01402"/>
    </source>
</evidence>
<keyword evidence="11" id="KW-1185">Reference proteome</keyword>
<accession>A0AAW6TYU0</accession>
<evidence type="ECO:0000256" key="5">
    <source>
        <dbReference type="ARBA" id="ARBA00023125"/>
    </source>
</evidence>
<dbReference type="NCBIfam" id="NF001884">
    <property type="entry name" value="PRK00630.1"/>
    <property type="match status" value="1"/>
</dbReference>
<dbReference type="GO" id="GO:0010045">
    <property type="term" value="P:response to nickel cation"/>
    <property type="evidence" value="ECO:0007669"/>
    <property type="project" value="InterPro"/>
</dbReference>
<dbReference type="HAMAP" id="MF_00476">
    <property type="entry name" value="NikR"/>
    <property type="match status" value="1"/>
</dbReference>
<dbReference type="SUPFAM" id="SSF55021">
    <property type="entry name" value="ACT-like"/>
    <property type="match status" value="1"/>
</dbReference>
<dbReference type="InterPro" id="IPR013321">
    <property type="entry name" value="Arc_rbn_hlx_hlx"/>
</dbReference>
<comment type="similarity">
    <text evidence="1 7">Belongs to the transcriptional regulatory CopG/NikR family.</text>
</comment>
<dbReference type="Pfam" id="PF08753">
    <property type="entry name" value="NikR_C"/>
    <property type="match status" value="1"/>
</dbReference>
<dbReference type="EMBL" id="JASCXX010000007">
    <property type="protein sequence ID" value="MDI6448894.1"/>
    <property type="molecule type" value="Genomic_DNA"/>
</dbReference>
<feature type="binding site" evidence="7">
    <location>
        <position position="92"/>
    </location>
    <ligand>
        <name>Ni(2+)</name>
        <dbReference type="ChEBI" id="CHEBI:49786"/>
    </ligand>
</feature>
<dbReference type="CDD" id="cd22231">
    <property type="entry name" value="RHH_NikR_HicB-like"/>
    <property type="match status" value="1"/>
</dbReference>
<evidence type="ECO:0000313" key="11">
    <source>
        <dbReference type="Proteomes" id="UP001431776"/>
    </source>
</evidence>
<keyword evidence="6 7" id="KW-0804">Transcription</keyword>
<evidence type="ECO:0000256" key="2">
    <source>
        <dbReference type="ARBA" id="ARBA00022596"/>
    </source>
</evidence>
<name>A0AAW6TYU0_9BACT</name>
<dbReference type="Pfam" id="PF01402">
    <property type="entry name" value="RHH_1"/>
    <property type="match status" value="1"/>
</dbReference>
<dbReference type="NCBIfam" id="NF002169">
    <property type="entry name" value="PRK01002.1"/>
    <property type="match status" value="1"/>
</dbReference>
<feature type="domain" description="Ribbon-helix-helix protein CopG" evidence="8">
    <location>
        <begin position="5"/>
        <end position="46"/>
    </location>
</feature>
<gene>
    <name evidence="10" type="primary">nikR</name>
    <name evidence="10" type="ORF">QJ522_07535</name>
</gene>
<dbReference type="InterPro" id="IPR014864">
    <property type="entry name" value="TF_NikR_Ni-bd_C"/>
</dbReference>
<keyword evidence="5 7" id="KW-0238">DNA-binding</keyword>
<feature type="binding site" evidence="7">
    <location>
        <position position="79"/>
    </location>
    <ligand>
        <name>Ni(2+)</name>
        <dbReference type="ChEBI" id="CHEBI:49786"/>
    </ligand>
</feature>
<sequence>MADLERIGISLDKDLLSQFDALIARQGYQSRSEAVRDLVRQQLSRERIADPQAEAVAAVFLVYDHHAANLTEKLIAVQHSHLLHAISSLHVHLDEHDCLEIIVLRGQVAEINRVGENILSMKGVKLGRVNLVAV</sequence>
<evidence type="ECO:0000256" key="6">
    <source>
        <dbReference type="ARBA" id="ARBA00023163"/>
    </source>
</evidence>
<dbReference type="InterPro" id="IPR045865">
    <property type="entry name" value="ACT-like_dom_sf"/>
</dbReference>
<organism evidence="10 11">
    <name type="scientific">Anaerobaca lacustris</name>
    <dbReference type="NCBI Taxonomy" id="3044600"/>
    <lineage>
        <taxon>Bacteria</taxon>
        <taxon>Pseudomonadati</taxon>
        <taxon>Planctomycetota</taxon>
        <taxon>Phycisphaerae</taxon>
        <taxon>Sedimentisphaerales</taxon>
        <taxon>Anaerobacaceae</taxon>
        <taxon>Anaerobaca</taxon>
    </lineage>
</organism>
<dbReference type="GO" id="GO:0003677">
    <property type="term" value="F:DNA binding"/>
    <property type="evidence" value="ECO:0007669"/>
    <property type="project" value="UniProtKB-KW"/>
</dbReference>
<comment type="cofactor">
    <cofactor evidence="7">
        <name>Ni(2+)</name>
        <dbReference type="ChEBI" id="CHEBI:49786"/>
    </cofactor>
    <text evidence="7">Binds 1 nickel ion per subunit.</text>
</comment>